<evidence type="ECO:0000313" key="2">
    <source>
        <dbReference type="EMBL" id="MFD2910545.1"/>
    </source>
</evidence>
<keyword evidence="1" id="KW-0812">Transmembrane</keyword>
<reference evidence="3" key="1">
    <citation type="journal article" date="2019" name="Int. J. Syst. Evol. Microbiol.">
        <title>The Global Catalogue of Microorganisms (GCM) 10K type strain sequencing project: providing services to taxonomists for standard genome sequencing and annotation.</title>
        <authorList>
            <consortium name="The Broad Institute Genomics Platform"/>
            <consortium name="The Broad Institute Genome Sequencing Center for Infectious Disease"/>
            <person name="Wu L."/>
            <person name="Ma J."/>
        </authorList>
    </citation>
    <scope>NUCLEOTIDE SEQUENCE [LARGE SCALE GENOMIC DNA]</scope>
    <source>
        <strain evidence="3">KCTC 13528</strain>
    </source>
</reference>
<name>A0ABW5ZCB2_9BACL</name>
<organism evidence="2 3">
    <name type="scientific">Jeotgalibacillus terrae</name>
    <dbReference type="NCBI Taxonomy" id="587735"/>
    <lineage>
        <taxon>Bacteria</taxon>
        <taxon>Bacillati</taxon>
        <taxon>Bacillota</taxon>
        <taxon>Bacilli</taxon>
        <taxon>Bacillales</taxon>
        <taxon>Caryophanaceae</taxon>
        <taxon>Jeotgalibacillus</taxon>
    </lineage>
</organism>
<keyword evidence="3" id="KW-1185">Reference proteome</keyword>
<evidence type="ECO:0000313" key="3">
    <source>
        <dbReference type="Proteomes" id="UP001597561"/>
    </source>
</evidence>
<feature type="transmembrane region" description="Helical" evidence="1">
    <location>
        <begin position="69"/>
        <end position="87"/>
    </location>
</feature>
<comment type="caution">
    <text evidence="2">The sequence shown here is derived from an EMBL/GenBank/DDBJ whole genome shotgun (WGS) entry which is preliminary data.</text>
</comment>
<accession>A0ABW5ZCB2</accession>
<protein>
    <submittedName>
        <fullName evidence="2">Uncharacterized protein</fullName>
    </submittedName>
</protein>
<dbReference type="RefSeq" id="WP_204730796.1">
    <property type="nucleotide sequence ID" value="NZ_JAFBDK010000025.1"/>
</dbReference>
<dbReference type="Proteomes" id="UP001597561">
    <property type="component" value="Unassembled WGS sequence"/>
</dbReference>
<feature type="transmembrane region" description="Helical" evidence="1">
    <location>
        <begin position="6"/>
        <end position="35"/>
    </location>
</feature>
<keyword evidence="1" id="KW-0472">Membrane</keyword>
<dbReference type="EMBL" id="JBHUPG010000002">
    <property type="protein sequence ID" value="MFD2910545.1"/>
    <property type="molecule type" value="Genomic_DNA"/>
</dbReference>
<proteinExistence type="predicted"/>
<evidence type="ECO:0000256" key="1">
    <source>
        <dbReference type="SAM" id="Phobius"/>
    </source>
</evidence>
<gene>
    <name evidence="2" type="ORF">ACFS5P_01500</name>
</gene>
<keyword evidence="1" id="KW-1133">Transmembrane helix</keyword>
<sequence length="88" mass="9643">MKKTRVVILMVLIPLLITTPAVSAALLYILPLFILLSILSVSKPGKAELIKSALLILALYMIGVTAEELVIRMIAIIFIIFTLLSTYS</sequence>